<comment type="caution">
    <text evidence="4">The sequence shown here is derived from an EMBL/GenBank/DDBJ whole genome shotgun (WGS) entry which is preliminary data.</text>
</comment>
<dbReference type="STRING" id="908337.HMPREF9257_0596"/>
<dbReference type="GO" id="GO:0003989">
    <property type="term" value="F:acetyl-CoA carboxylase activity"/>
    <property type="evidence" value="ECO:0007669"/>
    <property type="project" value="UniProtKB-EC"/>
</dbReference>
<dbReference type="FunFam" id="2.40.50.100:FF:000003">
    <property type="entry name" value="Acetyl-CoA carboxylase biotin carboxyl carrier protein"/>
    <property type="match status" value="1"/>
</dbReference>
<dbReference type="CDD" id="cd06850">
    <property type="entry name" value="biotinyl_domain"/>
    <property type="match status" value="1"/>
</dbReference>
<name>E4KQN7_9LACT</name>
<dbReference type="SUPFAM" id="SSF51230">
    <property type="entry name" value="Single hybrid motif"/>
    <property type="match status" value="1"/>
</dbReference>
<dbReference type="RefSeq" id="WP_006418966.1">
    <property type="nucleotide sequence ID" value="NZ_AENN01000017.1"/>
</dbReference>
<evidence type="ECO:0000313" key="4">
    <source>
        <dbReference type="EMBL" id="EFR30806.1"/>
    </source>
</evidence>
<gene>
    <name evidence="4" type="primary">gcdC</name>
    <name evidence="4" type="ORF">HMPREF9257_0596</name>
</gene>
<dbReference type="Proteomes" id="UP000005990">
    <property type="component" value="Unassembled WGS sequence"/>
</dbReference>
<keyword evidence="4" id="KW-0436">Ligase</keyword>
<dbReference type="Pfam" id="PF00364">
    <property type="entry name" value="Biotin_lipoyl"/>
    <property type="match status" value="1"/>
</dbReference>
<keyword evidence="1" id="KW-0092">Biotin</keyword>
<feature type="region of interest" description="Disordered" evidence="2">
    <location>
        <begin position="24"/>
        <end position="65"/>
    </location>
</feature>
<dbReference type="PANTHER" id="PTHR45266">
    <property type="entry name" value="OXALOACETATE DECARBOXYLASE ALPHA CHAIN"/>
    <property type="match status" value="1"/>
</dbReference>
<organism evidence="4 5">
    <name type="scientific">Eremococcus coleocola ACS-139-V-Col8</name>
    <dbReference type="NCBI Taxonomy" id="908337"/>
    <lineage>
        <taxon>Bacteria</taxon>
        <taxon>Bacillati</taxon>
        <taxon>Bacillota</taxon>
        <taxon>Bacilli</taxon>
        <taxon>Lactobacillales</taxon>
        <taxon>Aerococcaceae</taxon>
        <taxon>Eremococcus</taxon>
    </lineage>
</organism>
<accession>E4KQN7</accession>
<dbReference type="InterPro" id="IPR000089">
    <property type="entry name" value="Biotin_lipoyl"/>
</dbReference>
<evidence type="ECO:0000256" key="1">
    <source>
        <dbReference type="ARBA" id="ARBA00023267"/>
    </source>
</evidence>
<dbReference type="AlphaFoldDB" id="E4KQN7"/>
<dbReference type="eggNOG" id="COG0511">
    <property type="taxonomic scope" value="Bacteria"/>
</dbReference>
<dbReference type="InterPro" id="IPR011053">
    <property type="entry name" value="Single_hybrid_motif"/>
</dbReference>
<dbReference type="EC" id="6.4.1.2" evidence="4"/>
<proteinExistence type="predicted"/>
<feature type="domain" description="Lipoyl-binding" evidence="3">
    <location>
        <begin position="50"/>
        <end position="130"/>
    </location>
</feature>
<keyword evidence="5" id="KW-1185">Reference proteome</keyword>
<evidence type="ECO:0000256" key="2">
    <source>
        <dbReference type="SAM" id="MobiDB-lite"/>
    </source>
</evidence>
<dbReference type="Gene3D" id="2.40.50.100">
    <property type="match status" value="1"/>
</dbReference>
<reference evidence="4 5" key="1">
    <citation type="submission" date="2010-10" db="EMBL/GenBank/DDBJ databases">
        <authorList>
            <person name="Durkin A.S."/>
            <person name="Madupu R."/>
            <person name="Torralba M."/>
            <person name="Gillis M."/>
            <person name="Methe B."/>
            <person name="Sutton G."/>
            <person name="Nelson K.E."/>
        </authorList>
    </citation>
    <scope>NUCLEOTIDE SEQUENCE [LARGE SCALE GENOMIC DNA]</scope>
    <source>
        <strain evidence="4 5">ACS-139-V-Col8</strain>
    </source>
</reference>
<dbReference type="InterPro" id="IPR050709">
    <property type="entry name" value="Biotin_Carboxyl_Carrier/Decarb"/>
</dbReference>
<protein>
    <submittedName>
        <fullName evidence="4">Acetyl-CoA carboxylase biotin carboxyl carrier protein subunit</fullName>
        <ecNumber evidence="4">6.4.1.2</ecNumber>
    </submittedName>
</protein>
<sequence length="130" mass="14051">MIKKYKVRIDHQEYEVEIEEVAEIEASQEAKPQPSRSLRPSQPLKPASPAKRPKDPEASGSEVISAPMPGTVLSLQVKMGDQVEAGKVLLVLEAMKMENEIVAPQAGKVVEIHTSQGLAVNTGDLLISLA</sequence>
<dbReference type="PROSITE" id="PS50968">
    <property type="entry name" value="BIOTINYL_LIPOYL"/>
    <property type="match status" value="1"/>
</dbReference>
<evidence type="ECO:0000313" key="5">
    <source>
        <dbReference type="Proteomes" id="UP000005990"/>
    </source>
</evidence>
<feature type="compositionally biased region" description="Low complexity" evidence="2">
    <location>
        <begin position="24"/>
        <end position="45"/>
    </location>
</feature>
<dbReference type="EMBL" id="AENN01000017">
    <property type="protein sequence ID" value="EFR30806.1"/>
    <property type="molecule type" value="Genomic_DNA"/>
</dbReference>
<evidence type="ECO:0000259" key="3">
    <source>
        <dbReference type="PROSITE" id="PS50968"/>
    </source>
</evidence>
<dbReference type="PANTHER" id="PTHR45266:SF3">
    <property type="entry name" value="OXALOACETATE DECARBOXYLASE ALPHA CHAIN"/>
    <property type="match status" value="1"/>
</dbReference>